<reference evidence="1" key="1">
    <citation type="submission" date="2020-05" db="EMBL/GenBank/DDBJ databases">
        <title>Large-scale comparative analyses of tick genomes elucidate their genetic diversity and vector capacities.</title>
        <authorList>
            <person name="Jia N."/>
            <person name="Wang J."/>
            <person name="Shi W."/>
            <person name="Du L."/>
            <person name="Sun Y."/>
            <person name="Zhan W."/>
            <person name="Jiang J."/>
            <person name="Wang Q."/>
            <person name="Zhang B."/>
            <person name="Ji P."/>
            <person name="Sakyi L.B."/>
            <person name="Cui X."/>
            <person name="Yuan T."/>
            <person name="Jiang B."/>
            <person name="Yang W."/>
            <person name="Lam T.T.-Y."/>
            <person name="Chang Q."/>
            <person name="Ding S."/>
            <person name="Wang X."/>
            <person name="Zhu J."/>
            <person name="Ruan X."/>
            <person name="Zhao L."/>
            <person name="Wei J."/>
            <person name="Que T."/>
            <person name="Du C."/>
            <person name="Cheng J."/>
            <person name="Dai P."/>
            <person name="Han X."/>
            <person name="Huang E."/>
            <person name="Gao Y."/>
            <person name="Liu J."/>
            <person name="Shao H."/>
            <person name="Ye R."/>
            <person name="Li L."/>
            <person name="Wei W."/>
            <person name="Wang X."/>
            <person name="Wang C."/>
            <person name="Yang T."/>
            <person name="Huo Q."/>
            <person name="Li W."/>
            <person name="Guo W."/>
            <person name="Chen H."/>
            <person name="Zhou L."/>
            <person name="Ni X."/>
            <person name="Tian J."/>
            <person name="Zhou Y."/>
            <person name="Sheng Y."/>
            <person name="Liu T."/>
            <person name="Pan Y."/>
            <person name="Xia L."/>
            <person name="Li J."/>
            <person name="Zhao F."/>
            <person name="Cao W."/>
        </authorList>
    </citation>
    <scope>NUCLEOTIDE SEQUENCE</scope>
    <source>
        <strain evidence="1">Dsil-2018</strain>
    </source>
</reference>
<keyword evidence="2" id="KW-1185">Reference proteome</keyword>
<accession>A0ACB8CAD5</accession>
<sequence length="153" mass="17891">MKQIALPYGSFEFDYYFNQAHVSLAVLKAPVYYFNGTDVMVYGGFGALYAQQAARTMDLVGRLTDVEGRLNGRDWLHVYYSYREKMKCTYKQTTRVDLDMFPLVAGLEIAFRAFRDVSRSNSISDRRLESLERYTEYTAFLHDILQRLVFLQD</sequence>
<evidence type="ECO:0000313" key="2">
    <source>
        <dbReference type="Proteomes" id="UP000821865"/>
    </source>
</evidence>
<comment type="caution">
    <text evidence="1">The sequence shown here is derived from an EMBL/GenBank/DDBJ whole genome shotgun (WGS) entry which is preliminary data.</text>
</comment>
<evidence type="ECO:0000313" key="1">
    <source>
        <dbReference type="EMBL" id="KAH7937805.1"/>
    </source>
</evidence>
<name>A0ACB8CAD5_DERSI</name>
<protein>
    <submittedName>
        <fullName evidence="1">Uncharacterized protein</fullName>
    </submittedName>
</protein>
<gene>
    <name evidence="1" type="ORF">HPB49_016212</name>
</gene>
<dbReference type="EMBL" id="CM023477">
    <property type="protein sequence ID" value="KAH7937805.1"/>
    <property type="molecule type" value="Genomic_DNA"/>
</dbReference>
<organism evidence="1 2">
    <name type="scientific">Dermacentor silvarum</name>
    <name type="common">Tick</name>
    <dbReference type="NCBI Taxonomy" id="543639"/>
    <lineage>
        <taxon>Eukaryota</taxon>
        <taxon>Metazoa</taxon>
        <taxon>Ecdysozoa</taxon>
        <taxon>Arthropoda</taxon>
        <taxon>Chelicerata</taxon>
        <taxon>Arachnida</taxon>
        <taxon>Acari</taxon>
        <taxon>Parasitiformes</taxon>
        <taxon>Ixodida</taxon>
        <taxon>Ixodoidea</taxon>
        <taxon>Ixodidae</taxon>
        <taxon>Rhipicephalinae</taxon>
        <taxon>Dermacentor</taxon>
    </lineage>
</organism>
<proteinExistence type="predicted"/>
<dbReference type="Proteomes" id="UP000821865">
    <property type="component" value="Chromosome 8"/>
</dbReference>